<dbReference type="RefSeq" id="WP_176070481.1">
    <property type="nucleotide sequence ID" value="NZ_JABWMJ010000008.1"/>
</dbReference>
<organism evidence="1 2">
    <name type="scientific">Piscinibacter koreensis</name>
    <dbReference type="NCBI Taxonomy" id="2742824"/>
    <lineage>
        <taxon>Bacteria</taxon>
        <taxon>Pseudomonadati</taxon>
        <taxon>Pseudomonadota</taxon>
        <taxon>Betaproteobacteria</taxon>
        <taxon>Burkholderiales</taxon>
        <taxon>Sphaerotilaceae</taxon>
        <taxon>Piscinibacter</taxon>
    </lineage>
</organism>
<dbReference type="Pfam" id="PF13481">
    <property type="entry name" value="AAA_25"/>
    <property type="match status" value="1"/>
</dbReference>
<dbReference type="InterPro" id="IPR027417">
    <property type="entry name" value="P-loop_NTPase"/>
</dbReference>
<dbReference type="Proteomes" id="UP000529637">
    <property type="component" value="Unassembled WGS sequence"/>
</dbReference>
<evidence type="ECO:0000313" key="2">
    <source>
        <dbReference type="Proteomes" id="UP000529637"/>
    </source>
</evidence>
<dbReference type="EMBL" id="JABWMJ010000008">
    <property type="protein sequence ID" value="NUZ07651.1"/>
    <property type="molecule type" value="Genomic_DNA"/>
</dbReference>
<accession>A0A7Y6NQV4</accession>
<evidence type="ECO:0000313" key="1">
    <source>
        <dbReference type="EMBL" id="NUZ07651.1"/>
    </source>
</evidence>
<protein>
    <submittedName>
        <fullName evidence="1">AAA family ATPase</fullName>
    </submittedName>
</protein>
<gene>
    <name evidence="1" type="ORF">HQN59_17940</name>
</gene>
<dbReference type="AlphaFoldDB" id="A0A7Y6NQV4"/>
<keyword evidence="2" id="KW-1185">Reference proteome</keyword>
<reference evidence="1 2" key="1">
    <citation type="submission" date="2020-06" db="EMBL/GenBank/DDBJ databases">
        <title>Schlegella sp. ID0723 isolated from air conditioner.</title>
        <authorList>
            <person name="Kim D.Y."/>
            <person name="Kim D.-U."/>
        </authorList>
    </citation>
    <scope>NUCLEOTIDE SEQUENCE [LARGE SCALE GENOMIC DNA]</scope>
    <source>
        <strain evidence="1 2">ID0723</strain>
    </source>
</reference>
<dbReference type="SUPFAM" id="SSF52540">
    <property type="entry name" value="P-loop containing nucleoside triphosphate hydrolases"/>
    <property type="match status" value="1"/>
</dbReference>
<dbReference type="Gene3D" id="3.40.50.300">
    <property type="entry name" value="P-loop containing nucleotide triphosphate hydrolases"/>
    <property type="match status" value="1"/>
</dbReference>
<sequence length="372" mass="39790">MTGGVRAYDSEIAAAGGAHAAVRRFERKEDRCDDSAPLVRPLSYVLADELDDGDETFDDELVEGVIGRVAMAVLYGDSNSGKTFLAIDIGAAVARAQAWMGRNVAGGLVVYLATEAANSVRLRLRAYQRFHGVRVPGFAIVQSPINLYDGEADIVAVLTLISQIEARLGIKCSLIIGDTLARISAGANENSGQDMGVVMQNTSAIISATGASFLWIHHTGKDQAKGMRGWSGMRAAIETEIEITADEATGSRVAEITKQRDLPGKGDRYGFRLESVMLGSNLWGRERGSCVVVSTDAPAKRQAKRQSEIAGAIVEFLSARGTGCLKGRVVEHFADRYVKSSVYKEIKKMVMDGRLIEAGGIVALPGLPRGAE</sequence>
<name>A0A7Y6NQV4_9BURK</name>
<comment type="caution">
    <text evidence="1">The sequence shown here is derived from an EMBL/GenBank/DDBJ whole genome shotgun (WGS) entry which is preliminary data.</text>
</comment>
<proteinExistence type="predicted"/>